<dbReference type="RefSeq" id="XP_001590438.1">
    <property type="nucleotide sequence ID" value="XM_001590388.1"/>
</dbReference>
<sequence length="110" mass="12730">MSFATLPMLPSNPCSKYCSRSHSKDGTRHYSFLNHGRARFLYRSRSTWLRKAYMQTGRTGKRKAEGGIWLFVDLRLLDLSSALRSDCFHRCGNSIVIITVNYRSNYSQDL</sequence>
<name>A7ES73_SCLS1</name>
<reference evidence="2" key="1">
    <citation type="journal article" date="2011" name="PLoS Genet.">
        <title>Genomic analysis of the necrotrophic fungal pathogens Sclerotinia sclerotiorum and Botrytis cinerea.</title>
        <authorList>
            <person name="Amselem J."/>
            <person name="Cuomo C.A."/>
            <person name="van Kan J.A."/>
            <person name="Viaud M."/>
            <person name="Benito E.P."/>
            <person name="Couloux A."/>
            <person name="Coutinho P.M."/>
            <person name="de Vries R.P."/>
            <person name="Dyer P.S."/>
            <person name="Fillinger S."/>
            <person name="Fournier E."/>
            <person name="Gout L."/>
            <person name="Hahn M."/>
            <person name="Kohn L."/>
            <person name="Lapalu N."/>
            <person name="Plummer K.M."/>
            <person name="Pradier J.M."/>
            <person name="Quevillon E."/>
            <person name="Sharon A."/>
            <person name="Simon A."/>
            <person name="ten Have A."/>
            <person name="Tudzynski B."/>
            <person name="Tudzynski P."/>
            <person name="Wincker P."/>
            <person name="Andrew M."/>
            <person name="Anthouard V."/>
            <person name="Beever R.E."/>
            <person name="Beffa R."/>
            <person name="Benoit I."/>
            <person name="Bouzid O."/>
            <person name="Brault B."/>
            <person name="Chen Z."/>
            <person name="Choquer M."/>
            <person name="Collemare J."/>
            <person name="Cotton P."/>
            <person name="Danchin E.G."/>
            <person name="Da Silva C."/>
            <person name="Gautier A."/>
            <person name="Giraud C."/>
            <person name="Giraud T."/>
            <person name="Gonzalez C."/>
            <person name="Grossetete S."/>
            <person name="Guldener U."/>
            <person name="Henrissat B."/>
            <person name="Howlett B.J."/>
            <person name="Kodira C."/>
            <person name="Kretschmer M."/>
            <person name="Lappartient A."/>
            <person name="Leroch M."/>
            <person name="Levis C."/>
            <person name="Mauceli E."/>
            <person name="Neuveglise C."/>
            <person name="Oeser B."/>
            <person name="Pearson M."/>
            <person name="Poulain J."/>
            <person name="Poussereau N."/>
            <person name="Quesneville H."/>
            <person name="Rascle C."/>
            <person name="Schumacher J."/>
            <person name="Segurens B."/>
            <person name="Sexton A."/>
            <person name="Silva E."/>
            <person name="Sirven C."/>
            <person name="Soanes D.M."/>
            <person name="Talbot N.J."/>
            <person name="Templeton M."/>
            <person name="Yandava C."/>
            <person name="Yarden O."/>
            <person name="Zeng Q."/>
            <person name="Rollins J.A."/>
            <person name="Lebrun M.H."/>
            <person name="Dickman M."/>
        </authorList>
    </citation>
    <scope>NUCLEOTIDE SEQUENCE [LARGE SCALE GENOMIC DNA]</scope>
    <source>
        <strain evidence="2">ATCC 18683 / 1980 / Ss-1</strain>
    </source>
</reference>
<dbReference type="EMBL" id="CH476631">
    <property type="protein sequence ID" value="EDN92315.1"/>
    <property type="molecule type" value="Genomic_DNA"/>
</dbReference>
<dbReference type="GeneID" id="5486753"/>
<keyword evidence="2" id="KW-1185">Reference proteome</keyword>
<gene>
    <name evidence="1" type="ORF">SS1G_08178</name>
</gene>
<organism evidence="1 2">
    <name type="scientific">Sclerotinia sclerotiorum (strain ATCC 18683 / 1980 / Ss-1)</name>
    <name type="common">White mold</name>
    <name type="synonym">Whetzelinia sclerotiorum</name>
    <dbReference type="NCBI Taxonomy" id="665079"/>
    <lineage>
        <taxon>Eukaryota</taxon>
        <taxon>Fungi</taxon>
        <taxon>Dikarya</taxon>
        <taxon>Ascomycota</taxon>
        <taxon>Pezizomycotina</taxon>
        <taxon>Leotiomycetes</taxon>
        <taxon>Helotiales</taxon>
        <taxon>Sclerotiniaceae</taxon>
        <taxon>Sclerotinia</taxon>
    </lineage>
</organism>
<dbReference type="InParanoid" id="A7ES73"/>
<accession>A7ES73</accession>
<proteinExistence type="predicted"/>
<evidence type="ECO:0000313" key="2">
    <source>
        <dbReference type="Proteomes" id="UP000001312"/>
    </source>
</evidence>
<dbReference type="KEGG" id="ssl:SS1G_08178"/>
<protein>
    <submittedName>
        <fullName evidence="1">Uncharacterized protein</fullName>
    </submittedName>
</protein>
<evidence type="ECO:0000313" key="1">
    <source>
        <dbReference type="EMBL" id="EDN92315.1"/>
    </source>
</evidence>
<dbReference type="AlphaFoldDB" id="A7ES73"/>
<dbReference type="HOGENOM" id="CLU_2172603_0_0_1"/>
<dbReference type="Proteomes" id="UP000001312">
    <property type="component" value="Unassembled WGS sequence"/>
</dbReference>